<reference evidence="2 3" key="1">
    <citation type="journal article" date="2019" name="Int. J. Syst. Evol. Microbiol.">
        <title>The Global Catalogue of Microorganisms (GCM) 10K type strain sequencing project: providing services to taxonomists for standard genome sequencing and annotation.</title>
        <authorList>
            <consortium name="The Broad Institute Genomics Platform"/>
            <consortium name="The Broad Institute Genome Sequencing Center for Infectious Disease"/>
            <person name="Wu L."/>
            <person name="Ma J."/>
        </authorList>
    </citation>
    <scope>NUCLEOTIDE SEQUENCE [LARGE SCALE GENOMIC DNA]</scope>
    <source>
        <strain evidence="2 3">JCM 6833</strain>
    </source>
</reference>
<keyword evidence="1" id="KW-0732">Signal</keyword>
<protein>
    <submittedName>
        <fullName evidence="2">Uncharacterized protein</fullName>
    </submittedName>
</protein>
<organism evidence="2 3">
    <name type="scientific">Actinomadura fulvescens</name>
    <dbReference type="NCBI Taxonomy" id="46160"/>
    <lineage>
        <taxon>Bacteria</taxon>
        <taxon>Bacillati</taxon>
        <taxon>Actinomycetota</taxon>
        <taxon>Actinomycetes</taxon>
        <taxon>Streptosporangiales</taxon>
        <taxon>Thermomonosporaceae</taxon>
        <taxon>Actinomadura</taxon>
    </lineage>
</organism>
<comment type="caution">
    <text evidence="2">The sequence shown here is derived from an EMBL/GenBank/DDBJ whole genome shotgun (WGS) entry which is preliminary data.</text>
</comment>
<name>A0ABN3R135_9ACTN</name>
<dbReference type="Proteomes" id="UP001501509">
    <property type="component" value="Unassembled WGS sequence"/>
</dbReference>
<gene>
    <name evidence="2" type="ORF">GCM10010411_96090</name>
</gene>
<feature type="signal peptide" evidence="1">
    <location>
        <begin position="1"/>
        <end position="29"/>
    </location>
</feature>
<evidence type="ECO:0000256" key="1">
    <source>
        <dbReference type="SAM" id="SignalP"/>
    </source>
</evidence>
<evidence type="ECO:0000313" key="3">
    <source>
        <dbReference type="Proteomes" id="UP001501509"/>
    </source>
</evidence>
<keyword evidence="3" id="KW-1185">Reference proteome</keyword>
<dbReference type="RefSeq" id="WP_344549498.1">
    <property type="nucleotide sequence ID" value="NZ_BAAATD010000047.1"/>
</dbReference>
<evidence type="ECO:0000313" key="2">
    <source>
        <dbReference type="EMBL" id="GAA2640836.1"/>
    </source>
</evidence>
<dbReference type="EMBL" id="BAAATD010000047">
    <property type="protein sequence ID" value="GAA2640836.1"/>
    <property type="molecule type" value="Genomic_DNA"/>
</dbReference>
<feature type="chain" id="PRO_5046613297" evidence="1">
    <location>
        <begin position="30"/>
        <end position="115"/>
    </location>
</feature>
<sequence>MKARSSVLTGGLALTMTLGLAVQPSPAHALGDNRSVSRPCGSNWVASGASSSGTWAETQKESGTCAGRLSAGLQFNDGMRIRNYGSNSHARIYRSMHTFRYGLHWGCDACDVTVS</sequence>
<proteinExistence type="predicted"/>
<accession>A0ABN3R135</accession>